<dbReference type="RefSeq" id="WP_037533973.1">
    <property type="nucleotide sequence ID" value="NZ_JBBBDM010000005.1"/>
</dbReference>
<dbReference type="SUPFAM" id="SSF52172">
    <property type="entry name" value="CheY-like"/>
    <property type="match status" value="1"/>
</dbReference>
<evidence type="ECO:0000259" key="2">
    <source>
        <dbReference type="PROSITE" id="PS50110"/>
    </source>
</evidence>
<dbReference type="PROSITE" id="PS50110">
    <property type="entry name" value="RESPONSE_REGULATORY"/>
    <property type="match status" value="1"/>
</dbReference>
<dbReference type="InterPro" id="IPR001789">
    <property type="entry name" value="Sig_transdc_resp-reg_receiver"/>
</dbReference>
<comment type="caution">
    <text evidence="3">The sequence shown here is derived from an EMBL/GenBank/DDBJ whole genome shotgun (WGS) entry which is preliminary data.</text>
</comment>
<feature type="modified residue" description="4-aspartylphosphate" evidence="1">
    <location>
        <position position="53"/>
    </location>
</feature>
<organism evidence="3 4">
    <name type="scientific">Sphingomonas kyungheensis</name>
    <dbReference type="NCBI Taxonomy" id="1069987"/>
    <lineage>
        <taxon>Bacteria</taxon>
        <taxon>Pseudomonadati</taxon>
        <taxon>Pseudomonadota</taxon>
        <taxon>Alphaproteobacteria</taxon>
        <taxon>Sphingomonadales</taxon>
        <taxon>Sphingomonadaceae</taxon>
        <taxon>Sphingomonas</taxon>
    </lineage>
</organism>
<name>A0ABU8H4B5_9SPHN</name>
<dbReference type="EMBL" id="JBBBDM010000005">
    <property type="protein sequence ID" value="MEI5687845.1"/>
    <property type="molecule type" value="Genomic_DNA"/>
</dbReference>
<dbReference type="InterPro" id="IPR011006">
    <property type="entry name" value="CheY-like_superfamily"/>
</dbReference>
<evidence type="ECO:0000256" key="1">
    <source>
        <dbReference type="PROSITE-ProRule" id="PRU00169"/>
    </source>
</evidence>
<keyword evidence="4" id="KW-1185">Reference proteome</keyword>
<protein>
    <submittedName>
        <fullName evidence="3">Response regulator</fullName>
    </submittedName>
</protein>
<accession>A0ABU8H4B5</accession>
<sequence>MPHVLIIEDSYLFGEFVADAATLAGAGSIEVAESQAAAERAAARRAPDLIIADVCLRHGTGTAAVARIAADGVAAPVLYLTAHPDRCPSGGRVIAKPVSHDRLRLTIAEAFANHATPHRQR</sequence>
<dbReference type="Proteomes" id="UP001367771">
    <property type="component" value="Unassembled WGS sequence"/>
</dbReference>
<keyword evidence="1" id="KW-0597">Phosphoprotein</keyword>
<evidence type="ECO:0000313" key="3">
    <source>
        <dbReference type="EMBL" id="MEI5687845.1"/>
    </source>
</evidence>
<dbReference type="SMART" id="SM00448">
    <property type="entry name" value="REC"/>
    <property type="match status" value="1"/>
</dbReference>
<evidence type="ECO:0000313" key="4">
    <source>
        <dbReference type="Proteomes" id="UP001367771"/>
    </source>
</evidence>
<reference evidence="3 4" key="1">
    <citation type="journal article" date="2013" name="Int. J. Syst. Evol. Microbiol.">
        <title>Sphingomonas kyungheensis sp. nov., a bacterium with ginsenoside-converting activity isolated from soil of a ginseng field.</title>
        <authorList>
            <person name="Son H.M."/>
            <person name="Yang J.E."/>
            <person name="Park Y."/>
            <person name="Han C.K."/>
            <person name="Kim S.G."/>
            <person name="Kook M."/>
            <person name="Yi T.H."/>
        </authorList>
    </citation>
    <scope>NUCLEOTIDE SEQUENCE [LARGE SCALE GENOMIC DNA]</scope>
    <source>
        <strain evidence="3 4">LMG 26582</strain>
    </source>
</reference>
<gene>
    <name evidence="3" type="ORF">V8201_12215</name>
</gene>
<proteinExistence type="predicted"/>
<feature type="domain" description="Response regulatory" evidence="2">
    <location>
        <begin position="3"/>
        <end position="111"/>
    </location>
</feature>
<dbReference type="Pfam" id="PF00072">
    <property type="entry name" value="Response_reg"/>
    <property type="match status" value="1"/>
</dbReference>
<dbReference type="Gene3D" id="3.40.50.2300">
    <property type="match status" value="1"/>
</dbReference>